<dbReference type="Gene3D" id="1.20.1250.20">
    <property type="entry name" value="MFS general substrate transporter like domains"/>
    <property type="match status" value="1"/>
</dbReference>
<feature type="transmembrane region" description="Helical" evidence="4">
    <location>
        <begin position="71"/>
        <end position="91"/>
    </location>
</feature>
<keyword evidence="2 4" id="KW-1133">Transmembrane helix</keyword>
<comment type="caution">
    <text evidence="6">The sequence shown here is derived from an EMBL/GenBank/DDBJ whole genome shotgun (WGS) entry which is preliminary data.</text>
</comment>
<dbReference type="InterPro" id="IPR050327">
    <property type="entry name" value="Proton-linked_MCT"/>
</dbReference>
<evidence type="ECO:0000313" key="6">
    <source>
        <dbReference type="EMBL" id="MCK9684921.1"/>
    </source>
</evidence>
<evidence type="ECO:0000259" key="5">
    <source>
        <dbReference type="PROSITE" id="PS50850"/>
    </source>
</evidence>
<feature type="transmembrane region" description="Helical" evidence="4">
    <location>
        <begin position="369"/>
        <end position="390"/>
    </location>
</feature>
<dbReference type="InterPro" id="IPR036259">
    <property type="entry name" value="MFS_trans_sf"/>
</dbReference>
<feature type="transmembrane region" description="Helical" evidence="4">
    <location>
        <begin position="340"/>
        <end position="363"/>
    </location>
</feature>
<feature type="transmembrane region" description="Helical" evidence="4">
    <location>
        <begin position="45"/>
        <end position="65"/>
    </location>
</feature>
<evidence type="ECO:0000256" key="2">
    <source>
        <dbReference type="ARBA" id="ARBA00022989"/>
    </source>
</evidence>
<dbReference type="PROSITE" id="PS50850">
    <property type="entry name" value="MFS"/>
    <property type="match status" value="1"/>
</dbReference>
<sequence>MAKLHYGWVIVAAGALMTWMAMGALLALPVFLAPISADTGWSRGGIGFAMTLNFLTMGIGSAVWGGLSDRYGPRMILVTGVLLLGAGLALASRATSLLEFQAIYGLLIGIAAGSLMVPLMSTVTLWFDKHRALAVSLVSSGIGVAPMTVSPFAASLVVTHGWRTSELILAAAVVVLLLPAALCIRRPPHMPAAASAGGMGGPELKAAARRALRSRPFIVLSLTFFACCATHAGPIFHTISYAIGCGLPAMTAVTIYSVEGFAGLVGRLLFGVLADRVGVKRMIVLGLLTQALAAGSYVLATGLSDFYAVAFIFGMAYGGVMPLYSALARDYFAPQIMGSVLGAMTLLSGIGMALGPALGGWIYDRFHAYTWMYLGSLAVGLGAAAIALALPRVRTSGPALAVPA</sequence>
<dbReference type="Proteomes" id="UP001139353">
    <property type="component" value="Unassembled WGS sequence"/>
</dbReference>
<dbReference type="AlphaFoldDB" id="A0A9X1YNP8"/>
<dbReference type="RefSeq" id="WP_275680942.1">
    <property type="nucleotide sequence ID" value="NZ_JAJLJH010000001.1"/>
</dbReference>
<feature type="domain" description="Major facilitator superfamily (MFS) profile" evidence="5">
    <location>
        <begin position="7"/>
        <end position="394"/>
    </location>
</feature>
<organism evidence="6 7">
    <name type="scientific">Scleromatobacter humisilvae</name>
    <dbReference type="NCBI Taxonomy" id="2897159"/>
    <lineage>
        <taxon>Bacteria</taxon>
        <taxon>Pseudomonadati</taxon>
        <taxon>Pseudomonadota</taxon>
        <taxon>Betaproteobacteria</taxon>
        <taxon>Burkholderiales</taxon>
        <taxon>Sphaerotilaceae</taxon>
        <taxon>Scleromatobacter</taxon>
    </lineage>
</organism>
<dbReference type="InterPro" id="IPR020846">
    <property type="entry name" value="MFS_dom"/>
</dbReference>
<dbReference type="PANTHER" id="PTHR11360">
    <property type="entry name" value="MONOCARBOXYLATE TRANSPORTER"/>
    <property type="match status" value="1"/>
</dbReference>
<dbReference type="EMBL" id="JAJLJH010000001">
    <property type="protein sequence ID" value="MCK9684921.1"/>
    <property type="molecule type" value="Genomic_DNA"/>
</dbReference>
<feature type="transmembrane region" description="Helical" evidence="4">
    <location>
        <begin position="306"/>
        <end position="328"/>
    </location>
</feature>
<dbReference type="InterPro" id="IPR011701">
    <property type="entry name" value="MFS"/>
</dbReference>
<evidence type="ECO:0000256" key="4">
    <source>
        <dbReference type="SAM" id="Phobius"/>
    </source>
</evidence>
<feature type="transmembrane region" description="Helical" evidence="4">
    <location>
        <begin position="217"/>
        <end position="243"/>
    </location>
</feature>
<proteinExistence type="predicted"/>
<dbReference type="PANTHER" id="PTHR11360:SF290">
    <property type="entry name" value="MONOCARBOXYLATE MFS PERMEASE"/>
    <property type="match status" value="1"/>
</dbReference>
<accession>A0A9X1YNP8</accession>
<dbReference type="SUPFAM" id="SSF103473">
    <property type="entry name" value="MFS general substrate transporter"/>
    <property type="match status" value="1"/>
</dbReference>
<reference evidence="6" key="1">
    <citation type="submission" date="2021-11" db="EMBL/GenBank/DDBJ databases">
        <title>BS-T2-15 a new species belonging to the Comamonadaceae family isolated from the soil of a French oak forest.</title>
        <authorList>
            <person name="Mieszkin S."/>
            <person name="Alain K."/>
        </authorList>
    </citation>
    <scope>NUCLEOTIDE SEQUENCE</scope>
    <source>
        <strain evidence="6">BS-T2-15</strain>
    </source>
</reference>
<feature type="transmembrane region" description="Helical" evidence="4">
    <location>
        <begin position="249"/>
        <end position="270"/>
    </location>
</feature>
<feature type="transmembrane region" description="Helical" evidence="4">
    <location>
        <begin position="6"/>
        <end position="33"/>
    </location>
</feature>
<protein>
    <submittedName>
        <fullName evidence="6">MFS transporter</fullName>
    </submittedName>
</protein>
<feature type="transmembrane region" description="Helical" evidence="4">
    <location>
        <begin position="103"/>
        <end position="127"/>
    </location>
</feature>
<name>A0A9X1YNP8_9BURK</name>
<feature type="transmembrane region" description="Helical" evidence="4">
    <location>
        <begin position="282"/>
        <end position="300"/>
    </location>
</feature>
<keyword evidence="7" id="KW-1185">Reference proteome</keyword>
<evidence type="ECO:0000256" key="1">
    <source>
        <dbReference type="ARBA" id="ARBA00022692"/>
    </source>
</evidence>
<keyword evidence="1 4" id="KW-0812">Transmembrane</keyword>
<gene>
    <name evidence="6" type="ORF">LPC04_04280</name>
</gene>
<keyword evidence="3 4" id="KW-0472">Membrane</keyword>
<evidence type="ECO:0000256" key="3">
    <source>
        <dbReference type="ARBA" id="ARBA00023136"/>
    </source>
</evidence>
<dbReference type="CDD" id="cd17355">
    <property type="entry name" value="MFS_YcxA_like"/>
    <property type="match status" value="1"/>
</dbReference>
<dbReference type="Pfam" id="PF07690">
    <property type="entry name" value="MFS_1"/>
    <property type="match status" value="1"/>
</dbReference>
<feature type="transmembrane region" description="Helical" evidence="4">
    <location>
        <begin position="167"/>
        <end position="184"/>
    </location>
</feature>
<evidence type="ECO:0000313" key="7">
    <source>
        <dbReference type="Proteomes" id="UP001139353"/>
    </source>
</evidence>
<dbReference type="GO" id="GO:0022857">
    <property type="term" value="F:transmembrane transporter activity"/>
    <property type="evidence" value="ECO:0007669"/>
    <property type="project" value="InterPro"/>
</dbReference>